<feature type="region of interest" description="Disordered" evidence="1">
    <location>
        <begin position="210"/>
        <end position="256"/>
    </location>
</feature>
<feature type="compositionally biased region" description="Low complexity" evidence="1">
    <location>
        <begin position="213"/>
        <end position="223"/>
    </location>
</feature>
<proteinExistence type="predicted"/>
<evidence type="ECO:0000313" key="4">
    <source>
        <dbReference type="Proteomes" id="UP001160390"/>
    </source>
</evidence>
<keyword evidence="4" id="KW-1185">Reference proteome</keyword>
<dbReference type="EMBL" id="CABFNP030000930">
    <property type="protein sequence ID" value="CAI6089144.1"/>
    <property type="molecule type" value="Genomic_DNA"/>
</dbReference>
<comment type="caution">
    <text evidence="2">The sequence shown here is derived from an EMBL/GenBank/DDBJ whole genome shotgun (WGS) entry which is preliminary data.</text>
</comment>
<sequence length="292" mass="32270">ELQKQEDDNLSVQSVDTAEMTPEEERQVTLRFTQAVHERLQSDLCLTGLEKAVKRPLEEPATTDLDIVIDASISNISECSIMDEKHSVGDNADARDTTKVVIDSPLLIQTSDRSTTSSHPSVEASVNTETLSIRLFRPIKEWLLAAAFGSMCSILDFPQNIAEICNKYLEPLTRPSVPEGYECERELYGDFPDTDQKALEELSVALLSFDGGSQTQPTSSQAQPSPPSAPIPAHVRNTLSQHPLPGNNNNNNNPQHQLAVNQSTARIPNQPSRRLFLELCINTAKRAKALER</sequence>
<evidence type="ECO:0000313" key="3">
    <source>
        <dbReference type="EMBL" id="CAI6091448.1"/>
    </source>
</evidence>
<dbReference type="AlphaFoldDB" id="A0AA35Q3Q4"/>
<dbReference type="EMBL" id="CABFNP030001144">
    <property type="protein sequence ID" value="CAI6091448.1"/>
    <property type="molecule type" value="Genomic_DNA"/>
</dbReference>
<dbReference type="Proteomes" id="UP001160390">
    <property type="component" value="Unassembled WGS sequence"/>
</dbReference>
<accession>A0AA35Q3Q4</accession>
<reference evidence="2" key="1">
    <citation type="submission" date="2023-01" db="EMBL/GenBank/DDBJ databases">
        <authorList>
            <person name="Piombo E."/>
        </authorList>
    </citation>
    <scope>NUCLEOTIDE SEQUENCE</scope>
</reference>
<feature type="non-terminal residue" evidence="2">
    <location>
        <position position="1"/>
    </location>
</feature>
<protein>
    <submittedName>
        <fullName evidence="2">Uncharacterized protein</fullName>
    </submittedName>
</protein>
<evidence type="ECO:0000256" key="1">
    <source>
        <dbReference type="SAM" id="MobiDB-lite"/>
    </source>
</evidence>
<name>A0AA35Q3Q4_9HYPO</name>
<gene>
    <name evidence="2" type="ORF">CCHLO57077_00019476</name>
    <name evidence="3" type="ORF">CCHLO57077_00019507</name>
</gene>
<feature type="region of interest" description="Disordered" evidence="1">
    <location>
        <begin position="1"/>
        <end position="25"/>
    </location>
</feature>
<evidence type="ECO:0000313" key="2">
    <source>
        <dbReference type="EMBL" id="CAI6089144.1"/>
    </source>
</evidence>
<organism evidence="2 4">
    <name type="scientific">Clonostachys chloroleuca</name>
    <dbReference type="NCBI Taxonomy" id="1926264"/>
    <lineage>
        <taxon>Eukaryota</taxon>
        <taxon>Fungi</taxon>
        <taxon>Dikarya</taxon>
        <taxon>Ascomycota</taxon>
        <taxon>Pezizomycotina</taxon>
        <taxon>Sordariomycetes</taxon>
        <taxon>Hypocreomycetidae</taxon>
        <taxon>Hypocreales</taxon>
        <taxon>Bionectriaceae</taxon>
        <taxon>Clonostachys</taxon>
    </lineage>
</organism>